<feature type="signal peptide" evidence="1">
    <location>
        <begin position="1"/>
        <end position="21"/>
    </location>
</feature>
<evidence type="ECO:0000313" key="2">
    <source>
        <dbReference type="EMBL" id="MDJ1159745.1"/>
    </source>
</evidence>
<dbReference type="Pfam" id="PF06764">
    <property type="entry name" value="DUF1223"/>
    <property type="match status" value="1"/>
</dbReference>
<dbReference type="PANTHER" id="PTHR36057:SF1">
    <property type="entry name" value="LIPOPROTEIN LIPID ATTACHMENT SITE-LIKE PROTEIN, PUTATIVE (DUF1223)-RELATED"/>
    <property type="match status" value="1"/>
</dbReference>
<dbReference type="Proteomes" id="UP001321492">
    <property type="component" value="Unassembled WGS sequence"/>
</dbReference>
<organism evidence="2 3">
    <name type="scientific">Chelatococcus albus</name>
    <dbReference type="NCBI Taxonomy" id="3047466"/>
    <lineage>
        <taxon>Bacteria</taxon>
        <taxon>Pseudomonadati</taxon>
        <taxon>Pseudomonadota</taxon>
        <taxon>Alphaproteobacteria</taxon>
        <taxon>Hyphomicrobiales</taxon>
        <taxon>Chelatococcaceae</taxon>
        <taxon>Chelatococcus</taxon>
    </lineage>
</organism>
<evidence type="ECO:0000313" key="3">
    <source>
        <dbReference type="Proteomes" id="UP001321492"/>
    </source>
</evidence>
<sequence length="246" mass="25810">MSRRAAFLTLALALVAPTAVAAAETPRAVVELFTSQGCSASPPADALLAELAQDPAVVALTLPVTYWDYLGWKDTLAEAAFSARQRAYAAARGDGQIYTPQIVVNGLAHVVGSDRNAIEESAVATRGRLGALSVSITLDETPTALKVEVGAAPDGVQKSGTLWLLPVVKKRAVSIHEGENKDLRVTYTNVVRRIVRMAEWKGEPLAFEMPIAMARPAWAEGYVIILQSNGGGAVGPILGAAKGPGL</sequence>
<gene>
    <name evidence="2" type="ORF">QNA08_16085</name>
</gene>
<dbReference type="InterPro" id="IPR010634">
    <property type="entry name" value="DUF1223"/>
</dbReference>
<feature type="chain" id="PRO_5045918582" evidence="1">
    <location>
        <begin position="22"/>
        <end position="246"/>
    </location>
</feature>
<keyword evidence="3" id="KW-1185">Reference proteome</keyword>
<dbReference type="InterPro" id="IPR036249">
    <property type="entry name" value="Thioredoxin-like_sf"/>
</dbReference>
<dbReference type="RefSeq" id="WP_283741743.1">
    <property type="nucleotide sequence ID" value="NZ_JASJEV010000012.1"/>
</dbReference>
<dbReference type="EMBL" id="JASJEV010000012">
    <property type="protein sequence ID" value="MDJ1159745.1"/>
    <property type="molecule type" value="Genomic_DNA"/>
</dbReference>
<accession>A0ABT7AKW8</accession>
<proteinExistence type="predicted"/>
<comment type="caution">
    <text evidence="2">The sequence shown here is derived from an EMBL/GenBank/DDBJ whole genome shotgun (WGS) entry which is preliminary data.</text>
</comment>
<name>A0ABT7AKW8_9HYPH</name>
<evidence type="ECO:0000256" key="1">
    <source>
        <dbReference type="SAM" id="SignalP"/>
    </source>
</evidence>
<protein>
    <submittedName>
        <fullName evidence="2">DUF1223 domain-containing protein</fullName>
    </submittedName>
</protein>
<keyword evidence="1" id="KW-0732">Signal</keyword>
<dbReference type="SUPFAM" id="SSF52833">
    <property type="entry name" value="Thioredoxin-like"/>
    <property type="match status" value="1"/>
</dbReference>
<reference evidence="2 3" key="1">
    <citation type="submission" date="2023-05" db="EMBL/GenBank/DDBJ databases">
        <title>Chelatococcus sp. nov., a moderately thermophilic bacterium isolated from hot spring microbial mat.</title>
        <authorList>
            <person name="Hu C.-J."/>
            <person name="Li W.-J."/>
        </authorList>
    </citation>
    <scope>NUCLEOTIDE SEQUENCE [LARGE SCALE GENOMIC DNA]</scope>
    <source>
        <strain evidence="2 3">SYSU G07232</strain>
    </source>
</reference>
<dbReference type="PANTHER" id="PTHR36057">
    <property type="match status" value="1"/>
</dbReference>